<accession>A0A133V166</accession>
<dbReference type="InterPro" id="IPR011375">
    <property type="entry name" value="MfnE"/>
</dbReference>
<dbReference type="Proteomes" id="UP000070520">
    <property type="component" value="Unassembled WGS sequence"/>
</dbReference>
<dbReference type="AlphaFoldDB" id="A0A133V166"/>
<comment type="caution">
    <text evidence="2">The sequence shown here is derived from an EMBL/GenBank/DDBJ whole genome shotgun (WGS) entry which is preliminary data.</text>
</comment>
<sequence>MRIVIKVGGSFQKAPSALRSVCMTIEEISKKHRLLIVPGGGKFADLIRDIQTKLGLSDRVAHQMAILGMDIYGLALSEFLKDFALVDDLKNREGENQIFLPYRTLKDSNELEPSWKVTSDTIAAWTCSKTDFEKLILIKRVDGIHIQGKLRKSISTEELKEMNQTVVDQNLFHILEDAELDCWIINGEHPSRIKSLIEGKETICTMIYS</sequence>
<dbReference type="InterPro" id="IPR036393">
    <property type="entry name" value="AceGlu_kinase-like_sf"/>
</dbReference>
<reference evidence="2 3" key="1">
    <citation type="journal article" date="2016" name="Sci. Rep.">
        <title>Metabolic traits of an uncultured archaeal lineage -MSBL1- from brine pools of the Red Sea.</title>
        <authorList>
            <person name="Mwirichia R."/>
            <person name="Alam I."/>
            <person name="Rashid M."/>
            <person name="Vinu M."/>
            <person name="Ba-Alawi W."/>
            <person name="Anthony Kamau A."/>
            <person name="Kamanda Ngugi D."/>
            <person name="Goker M."/>
            <person name="Klenk H.P."/>
            <person name="Bajic V."/>
            <person name="Stingl U."/>
        </authorList>
    </citation>
    <scope>NUCLEOTIDE SEQUENCE [LARGE SCALE GENOMIC DNA]</scope>
    <source>
        <strain evidence="2">SCGC-AAA261C02</strain>
    </source>
</reference>
<dbReference type="Gene3D" id="3.40.1160.10">
    <property type="entry name" value="Acetylglutamate kinase-like"/>
    <property type="match status" value="1"/>
</dbReference>
<dbReference type="SUPFAM" id="SSF53633">
    <property type="entry name" value="Carbamate kinase-like"/>
    <property type="match status" value="1"/>
</dbReference>
<evidence type="ECO:0000259" key="1">
    <source>
        <dbReference type="Pfam" id="PF00696"/>
    </source>
</evidence>
<dbReference type="EMBL" id="LHXW01000011">
    <property type="protein sequence ID" value="KXB00172.1"/>
    <property type="molecule type" value="Genomic_DNA"/>
</dbReference>
<evidence type="ECO:0000313" key="2">
    <source>
        <dbReference type="EMBL" id="KXB00172.1"/>
    </source>
</evidence>
<proteinExistence type="predicted"/>
<name>A0A133V166_9EURY</name>
<feature type="domain" description="Aspartate/glutamate/uridylate kinase" evidence="1">
    <location>
        <begin position="1"/>
        <end position="186"/>
    </location>
</feature>
<evidence type="ECO:0000313" key="3">
    <source>
        <dbReference type="Proteomes" id="UP000070520"/>
    </source>
</evidence>
<protein>
    <recommendedName>
        <fullName evidence="1">Aspartate/glutamate/uridylate kinase domain-containing protein</fullName>
    </recommendedName>
</protein>
<keyword evidence="3" id="KW-1185">Reference proteome</keyword>
<dbReference type="InterPro" id="IPR001048">
    <property type="entry name" value="Asp/Glu/Uridylate_kinase"/>
</dbReference>
<dbReference type="Pfam" id="PF00696">
    <property type="entry name" value="AA_kinase"/>
    <property type="match status" value="1"/>
</dbReference>
<gene>
    <name evidence="2" type="ORF">AKJ42_01520</name>
</gene>
<organism evidence="2 3">
    <name type="scientific">candidate division MSBL1 archaeon SCGC-AAA261C02</name>
    <dbReference type="NCBI Taxonomy" id="1698272"/>
    <lineage>
        <taxon>Archaea</taxon>
        <taxon>Methanobacteriati</taxon>
        <taxon>Methanobacteriota</taxon>
        <taxon>candidate division MSBL1</taxon>
    </lineage>
</organism>
<dbReference type="PIRSF" id="PIRSF004857">
    <property type="entry name" value="Kin_aa_kin"/>
    <property type="match status" value="1"/>
</dbReference>